<dbReference type="Proteomes" id="UP000638313">
    <property type="component" value="Unassembled WGS sequence"/>
</dbReference>
<proteinExistence type="predicted"/>
<reference evidence="2" key="2">
    <citation type="submission" date="2020-09" db="EMBL/GenBank/DDBJ databases">
        <authorList>
            <person name="Sun Q."/>
            <person name="Ohkuma M."/>
        </authorList>
    </citation>
    <scope>NUCLEOTIDE SEQUENCE</scope>
    <source>
        <strain evidence="2">JCM 4059</strain>
    </source>
</reference>
<keyword evidence="3" id="KW-1185">Reference proteome</keyword>
<evidence type="ECO:0000313" key="3">
    <source>
        <dbReference type="Proteomes" id="UP000638313"/>
    </source>
</evidence>
<reference evidence="2" key="1">
    <citation type="journal article" date="2014" name="Int. J. Syst. Evol. Microbiol.">
        <title>Complete genome sequence of Corynebacterium casei LMG S-19264T (=DSM 44701T), isolated from a smear-ripened cheese.</title>
        <authorList>
            <consortium name="US DOE Joint Genome Institute (JGI-PGF)"/>
            <person name="Walter F."/>
            <person name="Albersmeier A."/>
            <person name="Kalinowski J."/>
            <person name="Ruckert C."/>
        </authorList>
    </citation>
    <scope>NUCLEOTIDE SEQUENCE</scope>
    <source>
        <strain evidence="2">JCM 4059</strain>
    </source>
</reference>
<sequence length="117" mass="11133">MRGGRGGETVAQVADEGGGRADERGGAAAVGAVRSPAAGGCAGGARVGGQSVEVQAAAGDEVGEDLGGGQGDLVAGLLQPYPEARVGVDVAAGPGGGDEDSHAVRALSALAWTAVRR</sequence>
<evidence type="ECO:0000256" key="1">
    <source>
        <dbReference type="SAM" id="MobiDB-lite"/>
    </source>
</evidence>
<evidence type="ECO:0000313" key="2">
    <source>
        <dbReference type="EMBL" id="GHF55665.1"/>
    </source>
</evidence>
<protein>
    <submittedName>
        <fullName evidence="2">Uncharacterized protein</fullName>
    </submittedName>
</protein>
<name>A0A919B5E3_9ACTN</name>
<dbReference type="EMBL" id="BNBD01000008">
    <property type="protein sequence ID" value="GHF55665.1"/>
    <property type="molecule type" value="Genomic_DNA"/>
</dbReference>
<gene>
    <name evidence="2" type="ORF">GCM10010218_41510</name>
</gene>
<comment type="caution">
    <text evidence="2">The sequence shown here is derived from an EMBL/GenBank/DDBJ whole genome shotgun (WGS) entry which is preliminary data.</text>
</comment>
<organism evidence="2 3">
    <name type="scientific">Streptomyces mashuensis</name>
    <dbReference type="NCBI Taxonomy" id="33904"/>
    <lineage>
        <taxon>Bacteria</taxon>
        <taxon>Bacillati</taxon>
        <taxon>Actinomycetota</taxon>
        <taxon>Actinomycetes</taxon>
        <taxon>Kitasatosporales</taxon>
        <taxon>Streptomycetaceae</taxon>
        <taxon>Streptomyces</taxon>
    </lineage>
</organism>
<accession>A0A919B5E3</accession>
<feature type="region of interest" description="Disordered" evidence="1">
    <location>
        <begin position="1"/>
        <end position="24"/>
    </location>
</feature>
<dbReference type="AlphaFoldDB" id="A0A919B5E3"/>